<accession>A0ABS5Y8B7</accession>
<keyword evidence="3" id="KW-0808">Transferase</keyword>
<dbReference type="InterPro" id="IPR050879">
    <property type="entry name" value="Acyltransferase_3"/>
</dbReference>
<name>A0ABS5Y8B7_9GAMM</name>
<dbReference type="Pfam" id="PF01757">
    <property type="entry name" value="Acyl_transf_3"/>
    <property type="match status" value="1"/>
</dbReference>
<dbReference type="EMBL" id="JAFJYC010000001">
    <property type="protein sequence ID" value="MBT9431228.1"/>
    <property type="molecule type" value="Genomic_DNA"/>
</dbReference>
<dbReference type="GO" id="GO:0016746">
    <property type="term" value="F:acyltransferase activity"/>
    <property type="evidence" value="ECO:0007669"/>
    <property type="project" value="UniProtKB-KW"/>
</dbReference>
<dbReference type="PANTHER" id="PTHR23028">
    <property type="entry name" value="ACETYLTRANSFERASE"/>
    <property type="match status" value="1"/>
</dbReference>
<feature type="transmembrane region" description="Helical" evidence="1">
    <location>
        <begin position="35"/>
        <end position="55"/>
    </location>
</feature>
<feature type="transmembrane region" description="Helical" evidence="1">
    <location>
        <begin position="76"/>
        <end position="93"/>
    </location>
</feature>
<keyword evidence="1" id="KW-1133">Transmembrane helix</keyword>
<protein>
    <submittedName>
        <fullName evidence="3">Acyltransferase</fullName>
    </submittedName>
</protein>
<evidence type="ECO:0000313" key="3">
    <source>
        <dbReference type="EMBL" id="MBT9431228.1"/>
    </source>
</evidence>
<dbReference type="RefSeq" id="WP_215668383.1">
    <property type="nucleotide sequence ID" value="NZ_JAFJYC010000001.1"/>
</dbReference>
<keyword evidence="3" id="KW-0012">Acyltransferase</keyword>
<keyword evidence="4" id="KW-1185">Reference proteome</keyword>
<comment type="caution">
    <text evidence="3">The sequence shown here is derived from an EMBL/GenBank/DDBJ whole genome shotgun (WGS) entry which is preliminary data.</text>
</comment>
<feature type="transmembrane region" description="Helical" evidence="1">
    <location>
        <begin position="7"/>
        <end position="23"/>
    </location>
</feature>
<reference evidence="3 4" key="1">
    <citation type="journal article" date="2021" name="Genome Biol. Evol.">
        <title>The evolution of interdependence in a four-way mealybug symbiosis.</title>
        <authorList>
            <person name="Garber A.I."/>
            <person name="Kupper M."/>
            <person name="Laetsch D.R."/>
            <person name="Weldon S.R."/>
            <person name="Ladinsky M.S."/>
            <person name="Bjorkman P.J."/>
            <person name="McCutcheon J.P."/>
        </authorList>
    </citation>
    <scope>NUCLEOTIDE SEQUENCE [LARGE SCALE GENOMIC DNA]</scope>
    <source>
        <strain evidence="3">SOD</strain>
    </source>
</reference>
<dbReference type="InterPro" id="IPR002656">
    <property type="entry name" value="Acyl_transf_3_dom"/>
</dbReference>
<dbReference type="PANTHER" id="PTHR23028:SF131">
    <property type="entry name" value="BLR2367 PROTEIN"/>
    <property type="match status" value="1"/>
</dbReference>
<gene>
    <name evidence="3" type="ORF">JZM24_01925</name>
</gene>
<organism evidence="3 4">
    <name type="scientific">Candidatus Sodalis endolongispinus</name>
    <dbReference type="NCBI Taxonomy" id="2812662"/>
    <lineage>
        <taxon>Bacteria</taxon>
        <taxon>Pseudomonadati</taxon>
        <taxon>Pseudomonadota</taxon>
        <taxon>Gammaproteobacteria</taxon>
        <taxon>Enterobacterales</taxon>
        <taxon>Bruguierivoracaceae</taxon>
        <taxon>Sodalis</taxon>
    </lineage>
</organism>
<feature type="domain" description="Acyltransferase 3" evidence="2">
    <location>
        <begin position="3"/>
        <end position="141"/>
    </location>
</feature>
<keyword evidence="1" id="KW-0472">Membrane</keyword>
<sequence length="146" mass="17188">MIKSVQYLRAIAALMVVMHHVIIKWRQYDVPSLSWFHIGYYVVDLFFIISAYIMCNTTEQREVTFRRFIFARCTRILPLYWLMTVAALAIFIIKPSVVNSSSGTTSVIASFFLLPDGTRFLVNNGWTLSYEFLFYFWLWAIFIQAQ</sequence>
<dbReference type="Proteomes" id="UP000811282">
    <property type="component" value="Unassembled WGS sequence"/>
</dbReference>
<keyword evidence="1" id="KW-0812">Transmembrane</keyword>
<evidence type="ECO:0000313" key="4">
    <source>
        <dbReference type="Proteomes" id="UP000811282"/>
    </source>
</evidence>
<proteinExistence type="predicted"/>
<feature type="transmembrane region" description="Helical" evidence="1">
    <location>
        <begin position="125"/>
        <end position="143"/>
    </location>
</feature>
<evidence type="ECO:0000256" key="1">
    <source>
        <dbReference type="SAM" id="Phobius"/>
    </source>
</evidence>
<evidence type="ECO:0000259" key="2">
    <source>
        <dbReference type="Pfam" id="PF01757"/>
    </source>
</evidence>